<feature type="domain" description="Histidine kinase" evidence="12">
    <location>
        <begin position="441"/>
        <end position="658"/>
    </location>
</feature>
<dbReference type="RefSeq" id="WP_066784274.1">
    <property type="nucleotide sequence ID" value="NZ_CP014806.1"/>
</dbReference>
<reference evidence="14 15" key="1">
    <citation type="journal article" date="2016" name="Genome Announc.">
        <title>Whole-Genome Sequence of Rummeliibacillus stabekisii Strain PP9 Isolated from Antarctic Soil.</title>
        <authorList>
            <person name="da Mota F.F."/>
            <person name="Vollu R.E."/>
            <person name="Jurelevicius D."/>
            <person name="Seldin L."/>
        </authorList>
    </citation>
    <scope>NUCLEOTIDE SEQUENCE [LARGE SCALE GENOMIC DNA]</scope>
    <source>
        <strain evidence="14 15">PP9</strain>
    </source>
</reference>
<evidence type="ECO:0000256" key="8">
    <source>
        <dbReference type="ARBA" id="ARBA00022840"/>
    </source>
</evidence>
<dbReference type="InterPro" id="IPR008979">
    <property type="entry name" value="Galactose-bd-like_sf"/>
</dbReference>
<dbReference type="STRING" id="241244.ATY39_00560"/>
<evidence type="ECO:0000256" key="5">
    <source>
        <dbReference type="ARBA" id="ARBA00022679"/>
    </source>
</evidence>
<feature type="domain" description="Response regulatory" evidence="13">
    <location>
        <begin position="693"/>
        <end position="809"/>
    </location>
</feature>
<evidence type="ECO:0000259" key="13">
    <source>
        <dbReference type="PROSITE" id="PS50110"/>
    </source>
</evidence>
<comment type="catalytic activity">
    <reaction evidence="1">
        <text>ATP + protein L-histidine = ADP + protein N-phospho-L-histidine.</text>
        <dbReference type="EC" id="2.7.13.3"/>
    </reaction>
</comment>
<dbReference type="SMART" id="SM00387">
    <property type="entry name" value="HATPase_c"/>
    <property type="match status" value="2"/>
</dbReference>
<dbReference type="PROSITE" id="PS50109">
    <property type="entry name" value="HIS_KIN"/>
    <property type="match status" value="2"/>
</dbReference>
<keyword evidence="11" id="KW-0812">Transmembrane</keyword>
<accession>A0A143H947</accession>
<evidence type="ECO:0000256" key="7">
    <source>
        <dbReference type="ARBA" id="ARBA00022777"/>
    </source>
</evidence>
<dbReference type="PROSITE" id="PS50110">
    <property type="entry name" value="RESPONSE_REGULATORY"/>
    <property type="match status" value="1"/>
</dbReference>
<dbReference type="Gene3D" id="1.10.287.130">
    <property type="match status" value="1"/>
</dbReference>
<keyword evidence="4 10" id="KW-0597">Phosphoprotein</keyword>
<evidence type="ECO:0000256" key="9">
    <source>
        <dbReference type="ARBA" id="ARBA00023012"/>
    </source>
</evidence>
<dbReference type="InterPro" id="IPR001789">
    <property type="entry name" value="Sig_transdc_resp-reg_receiver"/>
</dbReference>
<keyword evidence="8" id="KW-0067">ATP-binding</keyword>
<dbReference type="SUPFAM" id="SSF47384">
    <property type="entry name" value="Homodimeric domain of signal transducing histidine kinase"/>
    <property type="match status" value="1"/>
</dbReference>
<dbReference type="EC" id="2.7.13.3" evidence="3"/>
<organism evidence="14 15">
    <name type="scientific">Rummeliibacillus stabekisii</name>
    <dbReference type="NCBI Taxonomy" id="241244"/>
    <lineage>
        <taxon>Bacteria</taxon>
        <taxon>Bacillati</taxon>
        <taxon>Bacillota</taxon>
        <taxon>Bacilli</taxon>
        <taxon>Bacillales</taxon>
        <taxon>Caryophanaceae</taxon>
        <taxon>Rummeliibacillus</taxon>
    </lineage>
</organism>
<dbReference type="SMART" id="SM00448">
    <property type="entry name" value="REC"/>
    <property type="match status" value="1"/>
</dbReference>
<keyword evidence="7" id="KW-0418">Kinase</keyword>
<dbReference type="InterPro" id="IPR005467">
    <property type="entry name" value="His_kinase_dom"/>
</dbReference>
<keyword evidence="11" id="KW-0472">Membrane</keyword>
<dbReference type="InterPro" id="IPR036890">
    <property type="entry name" value="HATPase_C_sf"/>
</dbReference>
<dbReference type="PANTHER" id="PTHR43547:SF2">
    <property type="entry name" value="HYBRID SIGNAL TRANSDUCTION HISTIDINE KINASE C"/>
    <property type="match status" value="1"/>
</dbReference>
<dbReference type="Gene3D" id="3.30.565.10">
    <property type="entry name" value="Histidine kinase-like ATPase, C-terminal domain"/>
    <property type="match status" value="2"/>
</dbReference>
<evidence type="ECO:0000256" key="2">
    <source>
        <dbReference type="ARBA" id="ARBA00004651"/>
    </source>
</evidence>
<evidence type="ECO:0000313" key="15">
    <source>
        <dbReference type="Proteomes" id="UP000076021"/>
    </source>
</evidence>
<dbReference type="Pfam" id="PF00072">
    <property type="entry name" value="Response_reg"/>
    <property type="match status" value="1"/>
</dbReference>
<dbReference type="SUPFAM" id="SSF49785">
    <property type="entry name" value="Galactose-binding domain-like"/>
    <property type="match status" value="1"/>
</dbReference>
<evidence type="ECO:0000256" key="1">
    <source>
        <dbReference type="ARBA" id="ARBA00000085"/>
    </source>
</evidence>
<feature type="transmembrane region" description="Helical" evidence="11">
    <location>
        <begin position="237"/>
        <end position="259"/>
    </location>
</feature>
<dbReference type="InterPro" id="IPR036097">
    <property type="entry name" value="HisK_dim/P_sf"/>
</dbReference>
<sequence>MKRIIFIVLSIIVLITTLVGINHSFHTSNKTPFPVDNGVLSLTNWNTKSDPIIKLNGNWEFYPNELIEPRVDKDVFKRQQQIQKQIAVPGDWKKAFPNETSNGFGTYRLTIEVPTDGSYGIQANSIRNSSKIYINGVEAGGAGQPAEQKKDFIYSNQNYTVFGKSRNKQLEIVVQAANYTYHTGGIVHPLTFGRSKDVTAKQELSELIEVGIITGFILIGLIHFFTFLQRRRYVDELYFALFCIVLGIYNSMLNSYVFFTVFPSFTAHEQSRMQLSAIHLVVLFFLLFVSRLFKEHTQRKVALFLSILLCVQLIIINTYNPLSFIIPSISLYVRQIMLVAILAICFIYILQVLLKAFLGKKEGSEYLLLTMTTFMCYGLVLGLNFLFEIEAKSMLPLLGLLMIFSLSLLLSYRYQTAYKRIQNLSEELLVQHRLKDEFLVRTSSELSTPIDTILHKSKALMEGIDGPLKRSQHEKAIAIYNEGKRVASLVEDLLFVSNSKNKDILTNPRAVDLKVAEEVIAEIQYMYAQKMNVRLINHIRDDLPLIFIDEQKLKQVLTILLSNAIHATNQGTITIDAKVVQEEMEISVTDSGIGIANEHIELIFTPFYQIDNDTNDQEGLGIGLSIAKNTIELAGGKIRVVSEVGKGSCFTFTVPLLSNAVLDIQTEQLDPARGEQLYAATLLSENNDNYLYTILVVDGELGQRRIIQQMVQALQYKILSANNGEEALNIIKRESIDLIITDTLLMDMSGYELCQSVREEYGPIELPVILLQSAKHTSNLVLSFQVGANGYLQKPIQKEELKARIESLLRMKKSAQDALHDELSFHYAQIKPHFLYNSLNTIIGLSYTDEEKTREALQHLAVYFRAKLDYRRPEALVSMEDEIELVESYLAIEKMRFGNRLNVIFDIDETIDLTIPSMTIQPLVENAVQHGISKNKNGGTLLLSIQEEAGYIHITIQDDGVGMPLEKQRELLEGRSNRLGFTNPLKKLKLIKGTVFQLESKEGKGTKITIQLPR</sequence>
<dbReference type="InterPro" id="IPR011623">
    <property type="entry name" value="7TMR_DISM_rcpt_extracell_dom1"/>
</dbReference>
<dbReference type="Pfam" id="PF06580">
    <property type="entry name" value="His_kinase"/>
    <property type="match status" value="1"/>
</dbReference>
<dbReference type="Pfam" id="PF02518">
    <property type="entry name" value="HATPase_c"/>
    <property type="match status" value="2"/>
</dbReference>
<dbReference type="AlphaFoldDB" id="A0A143H947"/>
<evidence type="ECO:0000313" key="14">
    <source>
        <dbReference type="EMBL" id="AMW98036.1"/>
    </source>
</evidence>
<evidence type="ECO:0000256" key="3">
    <source>
        <dbReference type="ARBA" id="ARBA00012438"/>
    </source>
</evidence>
<dbReference type="InterPro" id="IPR011006">
    <property type="entry name" value="CheY-like_superfamily"/>
</dbReference>
<dbReference type="PRINTS" id="PR00344">
    <property type="entry name" value="BCTRLSENSOR"/>
</dbReference>
<dbReference type="FunFam" id="3.30.565.10:FF:000006">
    <property type="entry name" value="Sensor histidine kinase WalK"/>
    <property type="match status" value="1"/>
</dbReference>
<dbReference type="GO" id="GO:0000155">
    <property type="term" value="F:phosphorelay sensor kinase activity"/>
    <property type="evidence" value="ECO:0007669"/>
    <property type="project" value="InterPro"/>
</dbReference>
<dbReference type="SUPFAM" id="SSF55874">
    <property type="entry name" value="ATPase domain of HSP90 chaperone/DNA topoisomerase II/histidine kinase"/>
    <property type="match status" value="2"/>
</dbReference>
<dbReference type="PANTHER" id="PTHR43547">
    <property type="entry name" value="TWO-COMPONENT HISTIDINE KINASE"/>
    <property type="match status" value="1"/>
</dbReference>
<name>A0A143H947_9BACL</name>
<evidence type="ECO:0000256" key="10">
    <source>
        <dbReference type="PROSITE-ProRule" id="PRU00169"/>
    </source>
</evidence>
<dbReference type="CDD" id="cd00156">
    <property type="entry name" value="REC"/>
    <property type="match status" value="1"/>
</dbReference>
<feature type="modified residue" description="4-aspartylphosphate" evidence="10">
    <location>
        <position position="742"/>
    </location>
</feature>
<proteinExistence type="predicted"/>
<feature type="transmembrane region" description="Helical" evidence="11">
    <location>
        <begin position="331"/>
        <end position="354"/>
    </location>
</feature>
<keyword evidence="11" id="KW-1133">Transmembrane helix</keyword>
<keyword evidence="15" id="KW-1185">Reference proteome</keyword>
<evidence type="ECO:0000256" key="4">
    <source>
        <dbReference type="ARBA" id="ARBA00022553"/>
    </source>
</evidence>
<dbReference type="EMBL" id="CP014806">
    <property type="protein sequence ID" value="AMW98036.1"/>
    <property type="molecule type" value="Genomic_DNA"/>
</dbReference>
<dbReference type="GO" id="GO:0005524">
    <property type="term" value="F:ATP binding"/>
    <property type="evidence" value="ECO:0007669"/>
    <property type="project" value="UniProtKB-KW"/>
</dbReference>
<keyword evidence="9" id="KW-0902">Two-component regulatory system</keyword>
<dbReference type="Pfam" id="PF07695">
    <property type="entry name" value="7TMR-DISM_7TM"/>
    <property type="match status" value="1"/>
</dbReference>
<dbReference type="InterPro" id="IPR010559">
    <property type="entry name" value="Sig_transdc_His_kin_internal"/>
</dbReference>
<keyword evidence="5" id="KW-0808">Transferase</keyword>
<dbReference type="Gene3D" id="3.40.50.2300">
    <property type="match status" value="1"/>
</dbReference>
<feature type="transmembrane region" description="Helical" evidence="11">
    <location>
        <begin position="271"/>
        <end position="289"/>
    </location>
</feature>
<dbReference type="InterPro" id="IPR003594">
    <property type="entry name" value="HATPase_dom"/>
</dbReference>
<dbReference type="OrthoDB" id="9809348at2"/>
<evidence type="ECO:0000259" key="12">
    <source>
        <dbReference type="PROSITE" id="PS50109"/>
    </source>
</evidence>
<dbReference type="Proteomes" id="UP000076021">
    <property type="component" value="Chromosome"/>
</dbReference>
<dbReference type="GO" id="GO:0005886">
    <property type="term" value="C:plasma membrane"/>
    <property type="evidence" value="ECO:0007669"/>
    <property type="project" value="UniProtKB-SubCell"/>
</dbReference>
<dbReference type="SUPFAM" id="SSF52172">
    <property type="entry name" value="CheY-like"/>
    <property type="match status" value="1"/>
</dbReference>
<dbReference type="InterPro" id="IPR004358">
    <property type="entry name" value="Sig_transdc_His_kin-like_C"/>
</dbReference>
<feature type="domain" description="Histidine kinase" evidence="12">
    <location>
        <begin position="920"/>
        <end position="1014"/>
    </location>
</feature>
<feature type="transmembrane region" description="Helical" evidence="11">
    <location>
        <begin position="301"/>
        <end position="319"/>
    </location>
</feature>
<evidence type="ECO:0000256" key="11">
    <source>
        <dbReference type="SAM" id="Phobius"/>
    </source>
</evidence>
<feature type="transmembrane region" description="Helical" evidence="11">
    <location>
        <begin position="366"/>
        <end position="387"/>
    </location>
</feature>
<protein>
    <recommendedName>
        <fullName evidence="3">histidine kinase</fullName>
        <ecNumber evidence="3">2.7.13.3</ecNumber>
    </recommendedName>
</protein>
<evidence type="ECO:0000256" key="6">
    <source>
        <dbReference type="ARBA" id="ARBA00022741"/>
    </source>
</evidence>
<keyword evidence="6" id="KW-0547">Nucleotide-binding</keyword>
<comment type="subcellular location">
    <subcellularLocation>
        <location evidence="2">Cell membrane</location>
        <topology evidence="2">Multi-pass membrane protein</topology>
    </subcellularLocation>
</comment>
<gene>
    <name evidence="14" type="ORF">ATY39_00560</name>
</gene>
<reference evidence="15" key="2">
    <citation type="submission" date="2016-03" db="EMBL/GenBank/DDBJ databases">
        <authorList>
            <person name="Ploux O."/>
        </authorList>
    </citation>
    <scope>NUCLEOTIDE SEQUENCE [LARGE SCALE GENOMIC DNA]</scope>
    <source>
        <strain evidence="15">PP9</strain>
    </source>
</reference>
<dbReference type="Gene3D" id="2.60.120.260">
    <property type="entry name" value="Galactose-binding domain-like"/>
    <property type="match status" value="1"/>
</dbReference>
<dbReference type="KEGG" id="rst:ATY39_00560"/>
<feature type="transmembrane region" description="Helical" evidence="11">
    <location>
        <begin position="207"/>
        <end position="225"/>
    </location>
</feature>